<dbReference type="SUPFAM" id="SSF51735">
    <property type="entry name" value="NAD(P)-binding Rossmann-fold domains"/>
    <property type="match status" value="1"/>
</dbReference>
<comment type="caution">
    <text evidence="2">The sequence shown here is derived from an EMBL/GenBank/DDBJ whole genome shotgun (WGS) entry which is preliminary data.</text>
</comment>
<protein>
    <submittedName>
        <fullName evidence="2">3-beta hydroxysteroid dehydrogenase</fullName>
    </submittedName>
</protein>
<dbReference type="EMBL" id="JGYG01000007">
    <property type="protein sequence ID" value="KFI28701.1"/>
    <property type="molecule type" value="Genomic_DNA"/>
</dbReference>
<keyword evidence="3" id="KW-1185">Reference proteome</keyword>
<gene>
    <name evidence="2" type="ORF">CN97_18325</name>
</gene>
<proteinExistence type="predicted"/>
<dbReference type="PANTHER" id="PTHR43355">
    <property type="entry name" value="FLAVIN REDUCTASE (NADPH)"/>
    <property type="match status" value="1"/>
</dbReference>
<evidence type="ECO:0000259" key="1">
    <source>
        <dbReference type="Pfam" id="PF13460"/>
    </source>
</evidence>
<accession>A0A086Y351</accession>
<dbReference type="CDD" id="cd05244">
    <property type="entry name" value="BVR-B_like_SDR_a"/>
    <property type="match status" value="1"/>
</dbReference>
<dbReference type="PANTHER" id="PTHR43355:SF2">
    <property type="entry name" value="FLAVIN REDUCTASE (NADPH)"/>
    <property type="match status" value="1"/>
</dbReference>
<dbReference type="OrthoDB" id="7419852at2"/>
<organism evidence="2 3">
    <name type="scientific">Haematobacter massiliensis</name>
    <dbReference type="NCBI Taxonomy" id="195105"/>
    <lineage>
        <taxon>Bacteria</taxon>
        <taxon>Pseudomonadati</taxon>
        <taxon>Pseudomonadota</taxon>
        <taxon>Alphaproteobacteria</taxon>
        <taxon>Rhodobacterales</taxon>
        <taxon>Paracoccaceae</taxon>
        <taxon>Haematobacter</taxon>
    </lineage>
</organism>
<dbReference type="InterPro" id="IPR036291">
    <property type="entry name" value="NAD(P)-bd_dom_sf"/>
</dbReference>
<dbReference type="Gene3D" id="3.40.50.720">
    <property type="entry name" value="NAD(P)-binding Rossmann-like Domain"/>
    <property type="match status" value="1"/>
</dbReference>
<reference evidence="2 3" key="1">
    <citation type="submission" date="2014-03" db="EMBL/GenBank/DDBJ databases">
        <title>Genome of Haematobacter massiliensis CCUG 47968.</title>
        <authorList>
            <person name="Wang D."/>
            <person name="Wang G."/>
        </authorList>
    </citation>
    <scope>NUCLEOTIDE SEQUENCE [LARGE SCALE GENOMIC DNA]</scope>
    <source>
        <strain evidence="2 3">CCUG 47968</strain>
    </source>
</reference>
<sequence length="205" mass="21538">MARIAILGGTGNVGQRLTAEALRRGHAVTVIARKAPATPFPEGVTFVQGDVTAPEDGLAKSLAGSDVLISATRFADVTADQVLTLVREAGIPQLLVVGGAGSLEVAPGKRLVDTPEFPDAYKSEALPGADFLDTLRGVTDVDWSFLSPAAMFGPGERTGTFRLGGDQLLVDAAGESRISYEDFAVAMLDEVDDPHHSRARFTIAY</sequence>
<evidence type="ECO:0000313" key="3">
    <source>
        <dbReference type="Proteomes" id="UP000028826"/>
    </source>
</evidence>
<dbReference type="eggNOG" id="COG2910">
    <property type="taxonomic scope" value="Bacteria"/>
</dbReference>
<name>A0A086Y351_9RHOB</name>
<dbReference type="AlphaFoldDB" id="A0A086Y351"/>
<dbReference type="Proteomes" id="UP000028826">
    <property type="component" value="Unassembled WGS sequence"/>
</dbReference>
<evidence type="ECO:0000313" key="2">
    <source>
        <dbReference type="EMBL" id="KFI28701.1"/>
    </source>
</evidence>
<dbReference type="RefSeq" id="WP_035711708.1">
    <property type="nucleotide sequence ID" value="NZ_CAMIFG010000079.1"/>
</dbReference>
<dbReference type="InterPro" id="IPR016040">
    <property type="entry name" value="NAD(P)-bd_dom"/>
</dbReference>
<dbReference type="InterPro" id="IPR051606">
    <property type="entry name" value="Polyketide_Oxido-like"/>
</dbReference>
<feature type="domain" description="NAD(P)-binding" evidence="1">
    <location>
        <begin position="8"/>
        <end position="193"/>
    </location>
</feature>
<dbReference type="GO" id="GO:0016646">
    <property type="term" value="F:oxidoreductase activity, acting on the CH-NH group of donors, NAD or NADP as acceptor"/>
    <property type="evidence" value="ECO:0007669"/>
    <property type="project" value="TreeGrafter"/>
</dbReference>
<dbReference type="Pfam" id="PF13460">
    <property type="entry name" value="NAD_binding_10"/>
    <property type="match status" value="1"/>
</dbReference>
<dbReference type="STRING" id="195105.CN97_18325"/>